<accession>A0ABR3FHA0</accession>
<dbReference type="EMBL" id="JBAHYK010000379">
    <property type="protein sequence ID" value="KAL0574646.1"/>
    <property type="molecule type" value="Genomic_DNA"/>
</dbReference>
<keyword evidence="2" id="KW-1185">Reference proteome</keyword>
<gene>
    <name evidence="1" type="ORF">V5O48_007316</name>
</gene>
<evidence type="ECO:0000313" key="1">
    <source>
        <dbReference type="EMBL" id="KAL0574646.1"/>
    </source>
</evidence>
<organism evidence="1 2">
    <name type="scientific">Marasmius crinis-equi</name>
    <dbReference type="NCBI Taxonomy" id="585013"/>
    <lineage>
        <taxon>Eukaryota</taxon>
        <taxon>Fungi</taxon>
        <taxon>Dikarya</taxon>
        <taxon>Basidiomycota</taxon>
        <taxon>Agaricomycotina</taxon>
        <taxon>Agaricomycetes</taxon>
        <taxon>Agaricomycetidae</taxon>
        <taxon>Agaricales</taxon>
        <taxon>Marasmiineae</taxon>
        <taxon>Marasmiaceae</taxon>
        <taxon>Marasmius</taxon>
    </lineage>
</organism>
<name>A0ABR3FHA0_9AGAR</name>
<evidence type="ECO:0000313" key="2">
    <source>
        <dbReference type="Proteomes" id="UP001465976"/>
    </source>
</evidence>
<reference evidence="1 2" key="1">
    <citation type="submission" date="2024-02" db="EMBL/GenBank/DDBJ databases">
        <title>A draft genome for the cacao thread blight pathogen Marasmius crinis-equi.</title>
        <authorList>
            <person name="Cohen S.P."/>
            <person name="Baruah I.K."/>
            <person name="Amoako-Attah I."/>
            <person name="Bukari Y."/>
            <person name="Meinhardt L.W."/>
            <person name="Bailey B.A."/>
        </authorList>
    </citation>
    <scope>NUCLEOTIDE SEQUENCE [LARGE SCALE GENOMIC DNA]</scope>
    <source>
        <strain evidence="1 2">GH-76</strain>
    </source>
</reference>
<dbReference type="Proteomes" id="UP001465976">
    <property type="component" value="Unassembled WGS sequence"/>
</dbReference>
<comment type="caution">
    <text evidence="1">The sequence shown here is derived from an EMBL/GenBank/DDBJ whole genome shotgun (WGS) entry which is preliminary data.</text>
</comment>
<proteinExistence type="predicted"/>
<sequence>MAQFFSNSSHTKIGDHPVFQHVSGDANITNLNNVFNLFHKAHHQSQLSTSLAEDKGVTLTHAPREIDAGDIILRKEVSSQDFDLSLTAQNSKLLKPTNPFRDRIRAVRVKKRVYTAEILRRNVRDLKFTVVTFEPEDPSDRKRVGALNIARSILANDETAKKMGILITGTWDDWTFNLKTGSWQYDVPSISILGTNKKALIHSLSYSPPPLPEYLPPGELKPHSIIAHFERCFGDFIHTCSNHGEFMKFFVSRDDLSQLVFVGEVRFSLGGTFLCDPGRQRYLFVPPIPVEIINNMPCIRWDPTTTPLFYWCSDPEGKERIPETDWEKHGIPKLQVETWIGTSWSPFLYDAIVEYLRMKNYNICSEQYALEMGYPIISQSDPHKPDTGDRERLVEDVVTHGSGFASPSTYSLIEVPDEASAQTSTEMDGKKGVREGTVARWVKGLLQRDDKPNIFEGENLDSDRWSVVDIEREGS</sequence>
<protein>
    <submittedName>
        <fullName evidence="1">Uncharacterized protein</fullName>
    </submittedName>
</protein>